<evidence type="ECO:0000256" key="1">
    <source>
        <dbReference type="SAM" id="MobiDB-lite"/>
    </source>
</evidence>
<accession>A0ABV9U406</accession>
<reference evidence="4" key="1">
    <citation type="journal article" date="2019" name="Int. J. Syst. Evol. Microbiol.">
        <title>The Global Catalogue of Microorganisms (GCM) 10K type strain sequencing project: providing services to taxonomists for standard genome sequencing and annotation.</title>
        <authorList>
            <consortium name="The Broad Institute Genomics Platform"/>
            <consortium name="The Broad Institute Genome Sequencing Center for Infectious Disease"/>
            <person name="Wu L."/>
            <person name="Ma J."/>
        </authorList>
    </citation>
    <scope>NUCLEOTIDE SEQUENCE [LARGE SCALE GENOMIC DNA]</scope>
    <source>
        <strain evidence="4">KLKA75</strain>
    </source>
</reference>
<protein>
    <submittedName>
        <fullName evidence="3">Uncharacterized protein</fullName>
    </submittedName>
</protein>
<feature type="compositionally biased region" description="Low complexity" evidence="1">
    <location>
        <begin position="13"/>
        <end position="26"/>
    </location>
</feature>
<organism evidence="3 4">
    <name type="scientific">Actinomadura gamaensis</name>
    <dbReference type="NCBI Taxonomy" id="1763541"/>
    <lineage>
        <taxon>Bacteria</taxon>
        <taxon>Bacillati</taxon>
        <taxon>Actinomycetota</taxon>
        <taxon>Actinomycetes</taxon>
        <taxon>Streptosporangiales</taxon>
        <taxon>Thermomonosporaceae</taxon>
        <taxon>Actinomadura</taxon>
    </lineage>
</organism>
<feature type="transmembrane region" description="Helical" evidence="2">
    <location>
        <begin position="58"/>
        <end position="85"/>
    </location>
</feature>
<feature type="compositionally biased region" description="Basic and acidic residues" evidence="1">
    <location>
        <begin position="1"/>
        <end position="11"/>
    </location>
</feature>
<comment type="caution">
    <text evidence="3">The sequence shown here is derived from an EMBL/GenBank/DDBJ whole genome shotgun (WGS) entry which is preliminary data.</text>
</comment>
<feature type="region of interest" description="Disordered" evidence="1">
    <location>
        <begin position="1"/>
        <end position="41"/>
    </location>
</feature>
<gene>
    <name evidence="3" type="ORF">ACFPCY_23640</name>
</gene>
<proteinExistence type="predicted"/>
<dbReference type="EMBL" id="JBHSIT010000007">
    <property type="protein sequence ID" value="MFC4910326.1"/>
    <property type="molecule type" value="Genomic_DNA"/>
</dbReference>
<dbReference type="RefSeq" id="WP_378258587.1">
    <property type="nucleotide sequence ID" value="NZ_JBHSIT010000007.1"/>
</dbReference>
<keyword evidence="4" id="KW-1185">Reference proteome</keyword>
<keyword evidence="2" id="KW-0812">Transmembrane</keyword>
<evidence type="ECO:0000313" key="4">
    <source>
        <dbReference type="Proteomes" id="UP001595872"/>
    </source>
</evidence>
<evidence type="ECO:0000256" key="2">
    <source>
        <dbReference type="SAM" id="Phobius"/>
    </source>
</evidence>
<keyword evidence="2" id="KW-0472">Membrane</keyword>
<evidence type="ECO:0000313" key="3">
    <source>
        <dbReference type="EMBL" id="MFC4910326.1"/>
    </source>
</evidence>
<feature type="compositionally biased region" description="Basic and acidic residues" evidence="1">
    <location>
        <begin position="28"/>
        <end position="41"/>
    </location>
</feature>
<name>A0ABV9U406_9ACTN</name>
<sequence>MDTGESARDTESADAGEAGANAGESADAGERADGGDREELNRQVRGHYGNWRDQPKGLACAVVAAFCLLTTLAFGAVVLAIVLAVTR</sequence>
<keyword evidence="2" id="KW-1133">Transmembrane helix</keyword>
<dbReference type="Proteomes" id="UP001595872">
    <property type="component" value="Unassembled WGS sequence"/>
</dbReference>